<feature type="transmembrane region" description="Helical" evidence="1">
    <location>
        <begin position="117"/>
        <end position="139"/>
    </location>
</feature>
<dbReference type="PROSITE" id="PS00888">
    <property type="entry name" value="CNMP_BINDING_1"/>
    <property type="match status" value="1"/>
</dbReference>
<dbReference type="PANTHER" id="PTHR45689:SF14">
    <property type="entry name" value="CYCLIC NUCLEOTIDE-GATED CATION CHANNEL SUBUNIT A-LIKE PROTEIN"/>
    <property type="match status" value="1"/>
</dbReference>
<dbReference type="InterPro" id="IPR018488">
    <property type="entry name" value="cNMP-bd_CS"/>
</dbReference>
<sequence>MKLPEHECTLHHDTNDVLKQVIDTGIFITLRRKWHSLIMLSQKHPLTASRYKSGALCRREQMRHILTHKYIISPFSMFWLYWEFFMFFVYLVRFIAISICASFNWEDSGKRFSVIVIARVILDLLTYIDIFKIFCSGYYDSLNNITVLKPGLIARRYLKFYFWVDILSSLTAITYPMKVMLEDSIAMDVVCDTTCLFALAIILRLPRWSYAMEMFRRYVNLSSYLFKATKSFLAYLMVLCWLFTTIMDLNNLVHNYFYNEIIRTFKLRRFFSITLVLLHVSNGADPQTTVIDTIISTFFLCVGFCMQMYLYAQILQVWNKFSSARNKNDNLLRQFKEYMNYKGLPIQLRERVFMYYNFRFQNKYFNESQINRMISENLRQEILLHVIREHIHRVELFSTLPEDVLLKVVSKLRSEVYLPGDTVVEAGTTGNCMFFIYYGTVAIYTPTGREICHLQDGAHFGEIALVFNETRVATVVAVTACELFKLKRSEFFEVIETYPEQKQIIVQMALDRLLGTGEVRG</sequence>
<feature type="transmembrane region" description="Helical" evidence="1">
    <location>
        <begin position="294"/>
        <end position="312"/>
    </location>
</feature>
<dbReference type="SUPFAM" id="SSF51206">
    <property type="entry name" value="cAMP-binding domain-like"/>
    <property type="match status" value="1"/>
</dbReference>
<dbReference type="Gene3D" id="2.60.120.10">
    <property type="entry name" value="Jelly Rolls"/>
    <property type="match status" value="1"/>
</dbReference>
<feature type="transmembrane region" description="Helical" evidence="1">
    <location>
        <begin position="184"/>
        <end position="203"/>
    </location>
</feature>
<evidence type="ECO:0000259" key="2">
    <source>
        <dbReference type="PROSITE" id="PS50042"/>
    </source>
</evidence>
<gene>
    <name evidence="3" type="ORF">CALMAC_LOCUS1404</name>
</gene>
<dbReference type="PROSITE" id="PS50042">
    <property type="entry name" value="CNMP_BINDING_3"/>
    <property type="match status" value="1"/>
</dbReference>
<reference evidence="3 4" key="1">
    <citation type="submission" date="2019-01" db="EMBL/GenBank/DDBJ databases">
        <authorList>
            <person name="Sayadi A."/>
        </authorList>
    </citation>
    <scope>NUCLEOTIDE SEQUENCE [LARGE SCALE GENOMIC DNA]</scope>
</reference>
<dbReference type="PANTHER" id="PTHR45689">
    <property type="entry name" value="I[[H]] CHANNEL, ISOFORM E"/>
    <property type="match status" value="1"/>
</dbReference>
<dbReference type="SMART" id="SM00100">
    <property type="entry name" value="cNMP"/>
    <property type="match status" value="1"/>
</dbReference>
<protein>
    <recommendedName>
        <fullName evidence="2">Cyclic nucleotide-binding domain-containing protein</fullName>
    </recommendedName>
</protein>
<feature type="transmembrane region" description="Helical" evidence="1">
    <location>
        <begin position="160"/>
        <end position="178"/>
    </location>
</feature>
<dbReference type="Pfam" id="PF00027">
    <property type="entry name" value="cNMP_binding"/>
    <property type="match status" value="1"/>
</dbReference>
<dbReference type="EMBL" id="CAACVG010001656">
    <property type="protein sequence ID" value="VEN35498.1"/>
    <property type="molecule type" value="Genomic_DNA"/>
</dbReference>
<dbReference type="GO" id="GO:0005249">
    <property type="term" value="F:voltage-gated potassium channel activity"/>
    <property type="evidence" value="ECO:0007669"/>
    <property type="project" value="TreeGrafter"/>
</dbReference>
<dbReference type="GO" id="GO:0035725">
    <property type="term" value="P:sodium ion transmembrane transport"/>
    <property type="evidence" value="ECO:0007669"/>
    <property type="project" value="TreeGrafter"/>
</dbReference>
<dbReference type="InterPro" id="IPR051413">
    <property type="entry name" value="K/Na_HCN_channel"/>
</dbReference>
<keyword evidence="1" id="KW-0472">Membrane</keyword>
<accession>A0A653BIS1</accession>
<feature type="domain" description="Cyclic nucleotide-binding" evidence="2">
    <location>
        <begin position="396"/>
        <end position="512"/>
    </location>
</feature>
<dbReference type="Proteomes" id="UP000410492">
    <property type="component" value="Unassembled WGS sequence"/>
</dbReference>
<dbReference type="Gene3D" id="1.10.287.630">
    <property type="entry name" value="Helix hairpin bin"/>
    <property type="match status" value="1"/>
</dbReference>
<name>A0A653BIS1_CALMS</name>
<proteinExistence type="predicted"/>
<evidence type="ECO:0000313" key="4">
    <source>
        <dbReference type="Proteomes" id="UP000410492"/>
    </source>
</evidence>
<evidence type="ECO:0000313" key="3">
    <source>
        <dbReference type="EMBL" id="VEN35498.1"/>
    </source>
</evidence>
<feature type="transmembrane region" description="Helical" evidence="1">
    <location>
        <begin position="79"/>
        <end position="105"/>
    </location>
</feature>
<keyword evidence="1" id="KW-1133">Transmembrane helix</keyword>
<organism evidence="3 4">
    <name type="scientific">Callosobruchus maculatus</name>
    <name type="common">Southern cowpea weevil</name>
    <name type="synonym">Pulse bruchid</name>
    <dbReference type="NCBI Taxonomy" id="64391"/>
    <lineage>
        <taxon>Eukaryota</taxon>
        <taxon>Metazoa</taxon>
        <taxon>Ecdysozoa</taxon>
        <taxon>Arthropoda</taxon>
        <taxon>Hexapoda</taxon>
        <taxon>Insecta</taxon>
        <taxon>Pterygota</taxon>
        <taxon>Neoptera</taxon>
        <taxon>Endopterygota</taxon>
        <taxon>Coleoptera</taxon>
        <taxon>Polyphaga</taxon>
        <taxon>Cucujiformia</taxon>
        <taxon>Chrysomeloidea</taxon>
        <taxon>Chrysomelidae</taxon>
        <taxon>Bruchinae</taxon>
        <taxon>Bruchini</taxon>
        <taxon>Callosobruchus</taxon>
    </lineage>
</organism>
<dbReference type="GO" id="GO:0098855">
    <property type="term" value="C:HCN channel complex"/>
    <property type="evidence" value="ECO:0007669"/>
    <property type="project" value="TreeGrafter"/>
</dbReference>
<keyword evidence="4" id="KW-1185">Reference proteome</keyword>
<dbReference type="CDD" id="cd00038">
    <property type="entry name" value="CAP_ED"/>
    <property type="match status" value="1"/>
</dbReference>
<dbReference type="InterPro" id="IPR014710">
    <property type="entry name" value="RmlC-like_jellyroll"/>
</dbReference>
<evidence type="ECO:0000256" key="1">
    <source>
        <dbReference type="SAM" id="Phobius"/>
    </source>
</evidence>
<dbReference type="AlphaFoldDB" id="A0A653BIS1"/>
<dbReference type="OrthoDB" id="2021138at2759"/>
<keyword evidence="1" id="KW-0812">Transmembrane</keyword>
<feature type="transmembrane region" description="Helical" evidence="1">
    <location>
        <begin position="224"/>
        <end position="244"/>
    </location>
</feature>
<dbReference type="GO" id="GO:0003254">
    <property type="term" value="P:regulation of membrane depolarization"/>
    <property type="evidence" value="ECO:0007669"/>
    <property type="project" value="TreeGrafter"/>
</dbReference>
<dbReference type="InterPro" id="IPR000595">
    <property type="entry name" value="cNMP-bd_dom"/>
</dbReference>
<dbReference type="InterPro" id="IPR018490">
    <property type="entry name" value="cNMP-bd_dom_sf"/>
</dbReference>